<dbReference type="Pfam" id="PF04149">
    <property type="entry name" value="DUF397"/>
    <property type="match status" value="1"/>
</dbReference>
<name>A0ABN1YET3_9ACTN</name>
<dbReference type="RefSeq" id="WP_344342740.1">
    <property type="nucleotide sequence ID" value="NZ_BAAAKJ010000340.1"/>
</dbReference>
<reference evidence="2 3" key="1">
    <citation type="journal article" date="2019" name="Int. J. Syst. Evol. Microbiol.">
        <title>The Global Catalogue of Microorganisms (GCM) 10K type strain sequencing project: providing services to taxonomists for standard genome sequencing and annotation.</title>
        <authorList>
            <consortium name="The Broad Institute Genomics Platform"/>
            <consortium name="The Broad Institute Genome Sequencing Center for Infectious Disease"/>
            <person name="Wu L."/>
            <person name="Ma J."/>
        </authorList>
    </citation>
    <scope>NUCLEOTIDE SEQUENCE [LARGE SCALE GENOMIC DNA]</scope>
    <source>
        <strain evidence="2 3">JCM 12393</strain>
    </source>
</reference>
<comment type="caution">
    <text evidence="2">The sequence shown here is derived from an EMBL/GenBank/DDBJ whole genome shotgun (WGS) entry which is preliminary data.</text>
</comment>
<evidence type="ECO:0000313" key="2">
    <source>
        <dbReference type="EMBL" id="GAA1408411.1"/>
    </source>
</evidence>
<dbReference type="InterPro" id="IPR007278">
    <property type="entry name" value="DUF397"/>
</dbReference>
<keyword evidence="3" id="KW-1185">Reference proteome</keyword>
<protein>
    <recommendedName>
        <fullName evidence="1">DUF397 domain-containing protein</fullName>
    </recommendedName>
</protein>
<gene>
    <name evidence="2" type="ORF">GCM10009639_58130</name>
</gene>
<proteinExistence type="predicted"/>
<organism evidence="2 3">
    <name type="scientific">Kitasatospora putterlickiae</name>
    <dbReference type="NCBI Taxonomy" id="221725"/>
    <lineage>
        <taxon>Bacteria</taxon>
        <taxon>Bacillati</taxon>
        <taxon>Actinomycetota</taxon>
        <taxon>Actinomycetes</taxon>
        <taxon>Kitasatosporales</taxon>
        <taxon>Streptomycetaceae</taxon>
        <taxon>Kitasatospora</taxon>
    </lineage>
</organism>
<evidence type="ECO:0000259" key="1">
    <source>
        <dbReference type="Pfam" id="PF04149"/>
    </source>
</evidence>
<feature type="domain" description="DUF397" evidence="1">
    <location>
        <begin position="5"/>
        <end position="56"/>
    </location>
</feature>
<dbReference type="EMBL" id="BAAAKJ010000340">
    <property type="protein sequence ID" value="GAA1408411.1"/>
    <property type="molecule type" value="Genomic_DNA"/>
</dbReference>
<evidence type="ECO:0000313" key="3">
    <source>
        <dbReference type="Proteomes" id="UP001499863"/>
    </source>
</evidence>
<sequence length="65" mass="6998">MVAHTWQKSSFSGDAANCIYLAGGADSAIMIRESDEPDVVIATTPDRLRAFIAGIKTGEFDHLTQ</sequence>
<accession>A0ABN1YET3</accession>
<dbReference type="Proteomes" id="UP001499863">
    <property type="component" value="Unassembled WGS sequence"/>
</dbReference>